<keyword evidence="5" id="KW-0175">Coiled coil</keyword>
<dbReference type="PANTHER" id="PTHR30204:SF69">
    <property type="entry name" value="MERR-FAMILY TRANSCRIPTIONAL REGULATOR"/>
    <property type="match status" value="1"/>
</dbReference>
<dbReference type="PANTHER" id="PTHR30204">
    <property type="entry name" value="REDOX-CYCLING DRUG-SENSING TRANSCRIPTIONAL ACTIVATOR SOXR"/>
    <property type="match status" value="1"/>
</dbReference>
<dbReference type="SUPFAM" id="SSF46955">
    <property type="entry name" value="Putative DNA-binding domain"/>
    <property type="match status" value="1"/>
</dbReference>
<reference evidence="7 8" key="1">
    <citation type="submission" date="2019-05" db="EMBL/GenBank/DDBJ databases">
        <title>Nesterenkonia sp. GY074 isolated from the Southern Atlantic Ocean.</title>
        <authorList>
            <person name="Zhang G."/>
        </authorList>
    </citation>
    <scope>NUCLEOTIDE SEQUENCE [LARGE SCALE GENOMIC DNA]</scope>
    <source>
        <strain evidence="7 8">GY074</strain>
    </source>
</reference>
<keyword evidence="1" id="KW-0678">Repressor</keyword>
<evidence type="ECO:0000259" key="6">
    <source>
        <dbReference type="PROSITE" id="PS50937"/>
    </source>
</evidence>
<dbReference type="EMBL" id="VAVZ01000002">
    <property type="protein sequence ID" value="TLQ00997.1"/>
    <property type="molecule type" value="Genomic_DNA"/>
</dbReference>
<evidence type="ECO:0000256" key="5">
    <source>
        <dbReference type="SAM" id="Coils"/>
    </source>
</evidence>
<keyword evidence="4" id="KW-0804">Transcription</keyword>
<evidence type="ECO:0000256" key="2">
    <source>
        <dbReference type="ARBA" id="ARBA00023015"/>
    </source>
</evidence>
<evidence type="ECO:0000256" key="4">
    <source>
        <dbReference type="ARBA" id="ARBA00023163"/>
    </source>
</evidence>
<dbReference type="OrthoDB" id="9809391at2"/>
<dbReference type="InterPro" id="IPR009061">
    <property type="entry name" value="DNA-bd_dom_put_sf"/>
</dbReference>
<feature type="coiled-coil region" evidence="5">
    <location>
        <begin position="77"/>
        <end position="104"/>
    </location>
</feature>
<keyword evidence="3" id="KW-0238">DNA-binding</keyword>
<dbReference type="PRINTS" id="PR00040">
    <property type="entry name" value="HTHMERR"/>
</dbReference>
<dbReference type="PROSITE" id="PS50937">
    <property type="entry name" value="HTH_MERR_2"/>
    <property type="match status" value="1"/>
</dbReference>
<gene>
    <name evidence="7" type="ORF">FEF26_00720</name>
</gene>
<dbReference type="Proteomes" id="UP000310458">
    <property type="component" value="Unassembled WGS sequence"/>
</dbReference>
<dbReference type="GO" id="GO:0003700">
    <property type="term" value="F:DNA-binding transcription factor activity"/>
    <property type="evidence" value="ECO:0007669"/>
    <property type="project" value="InterPro"/>
</dbReference>
<evidence type="ECO:0000313" key="8">
    <source>
        <dbReference type="Proteomes" id="UP000310458"/>
    </source>
</evidence>
<dbReference type="Gene3D" id="1.10.1660.10">
    <property type="match status" value="1"/>
</dbReference>
<accession>A0A5R9BJY9</accession>
<dbReference type="InterPro" id="IPR000551">
    <property type="entry name" value="MerR-type_HTH_dom"/>
</dbReference>
<comment type="caution">
    <text evidence="7">The sequence shown here is derived from an EMBL/GenBank/DDBJ whole genome shotgun (WGS) entry which is preliminary data.</text>
</comment>
<feature type="domain" description="HTH merR-type" evidence="6">
    <location>
        <begin position="1"/>
        <end position="72"/>
    </location>
</feature>
<dbReference type="CDD" id="cd01106">
    <property type="entry name" value="HTH_TipAL-Mta"/>
    <property type="match status" value="1"/>
</dbReference>
<dbReference type="GO" id="GO:0003677">
    <property type="term" value="F:DNA binding"/>
    <property type="evidence" value="ECO:0007669"/>
    <property type="project" value="UniProtKB-KW"/>
</dbReference>
<dbReference type="SUPFAM" id="SSF89082">
    <property type="entry name" value="Antibiotic binding domain of TipA-like multidrug resistance regulators"/>
    <property type="match status" value="1"/>
</dbReference>
<evidence type="ECO:0000256" key="3">
    <source>
        <dbReference type="ARBA" id="ARBA00023125"/>
    </source>
</evidence>
<dbReference type="InterPro" id="IPR036244">
    <property type="entry name" value="TipA-like_antibiotic-bd"/>
</dbReference>
<dbReference type="Pfam" id="PF13411">
    <property type="entry name" value="MerR_1"/>
    <property type="match status" value="1"/>
</dbReference>
<dbReference type="Pfam" id="PF07739">
    <property type="entry name" value="TipAS"/>
    <property type="match status" value="1"/>
</dbReference>
<keyword evidence="8" id="KW-1185">Reference proteome</keyword>
<dbReference type="SMART" id="SM00422">
    <property type="entry name" value="HTH_MERR"/>
    <property type="match status" value="1"/>
</dbReference>
<protein>
    <submittedName>
        <fullName evidence="7">MerR family transcriptional regulator</fullName>
    </submittedName>
</protein>
<evidence type="ECO:0000313" key="7">
    <source>
        <dbReference type="EMBL" id="TLQ00997.1"/>
    </source>
</evidence>
<dbReference type="InterPro" id="IPR047057">
    <property type="entry name" value="MerR_fam"/>
</dbReference>
<evidence type="ECO:0000256" key="1">
    <source>
        <dbReference type="ARBA" id="ARBA00022491"/>
    </source>
</evidence>
<name>A0A5R9BJY9_9MICC</name>
<dbReference type="RefSeq" id="WP_138251622.1">
    <property type="nucleotide sequence ID" value="NZ_VAVZ01000002.1"/>
</dbReference>
<keyword evidence="2" id="KW-0805">Transcription regulation</keyword>
<proteinExistence type="predicted"/>
<dbReference type="AlphaFoldDB" id="A0A5R9BJY9"/>
<organism evidence="7 8">
    <name type="scientific">Nesterenkonia salmonea</name>
    <dbReference type="NCBI Taxonomy" id="1804987"/>
    <lineage>
        <taxon>Bacteria</taxon>
        <taxon>Bacillati</taxon>
        <taxon>Actinomycetota</taxon>
        <taxon>Actinomycetes</taxon>
        <taxon>Micrococcales</taxon>
        <taxon>Micrococcaceae</taxon>
        <taxon>Nesterenkonia</taxon>
    </lineage>
</organism>
<dbReference type="Gene3D" id="1.10.490.50">
    <property type="entry name" value="Antibiotic binding domain of TipA-like multidrug resistance regulators"/>
    <property type="match status" value="1"/>
</dbReference>
<dbReference type="InterPro" id="IPR012925">
    <property type="entry name" value="TipAS_dom"/>
</dbReference>
<sequence>MQDWPIKEVARATGLTSRTLRHYEQIGLLHPSRVANNGYRFYGEAELSRLYRILSLRALELPLSTIQIALNDDRSLAEAMQSHLALLEERRDQTNQQITRVRQTLDAVKEGQKLSIEQIFADFDHGQHEIEVRQRWGDTAWEHSLQRRNQMTGHEREADTNLALDVNAALRQAAEANTDPTSEEFQNLITSHYEWVAKHWNEKKPDRNAYSGLSHLYATDPRFAAAYGGQANAEVIRSAIQVWIQANLP</sequence>